<sequence>MASLTKVQSSLAMDLLRNQVAIVTGGGTGIGKAIAKELLHLGCSVVIASRKFDRLKAASEELKASLPPDQQAQITPIQCNIRKEEEVNNLVKSTLDLYGKINFLVNNGGGQFLSPAEHISAKGWHAVIETNLTGTFYMCKAVYNSWMKEHGGSIVNIVVLSKYGFPMAVHSGAARAGVHNLTKTLALEWAHSGVRINCVAPGTIYSETAFANYGDLAEELFGNYHHIPAKRLGIPEEISSLVCFLLSPGASFITGQLVDVDGGHSLYNHSVRIPDHDNWPEGIGDFSTVKKLKAFYKTKQKL</sequence>
<evidence type="ECO:0000256" key="19">
    <source>
        <dbReference type="ARBA" id="ARBA00049386"/>
    </source>
</evidence>
<comment type="catalytic activity">
    <reaction evidence="19">
        <text>(2E)-decenoyl-CoA + NADPH + H(+) = decanoyl-CoA + NADP(+)</text>
        <dbReference type="Rhea" id="RHEA:44960"/>
        <dbReference type="ChEBI" id="CHEBI:15378"/>
        <dbReference type="ChEBI" id="CHEBI:57783"/>
        <dbReference type="ChEBI" id="CHEBI:58349"/>
        <dbReference type="ChEBI" id="CHEBI:61406"/>
        <dbReference type="ChEBI" id="CHEBI:61430"/>
    </reaction>
    <physiologicalReaction direction="left-to-right" evidence="19">
        <dbReference type="Rhea" id="RHEA:44961"/>
    </physiologicalReaction>
</comment>
<gene>
    <name evidence="22" type="primary">PECR</name>
</gene>
<comment type="subunit">
    <text evidence="12">Interacts with PEX5, probably required to target it into peroxisomes.</text>
</comment>
<comment type="catalytic activity">
    <reaction evidence="15">
        <text>(2E)-dodecenoyl-CoA + NADPH + H(+) = dodecanoyl-CoA + NADP(+)</text>
        <dbReference type="Rhea" id="RHEA:44964"/>
        <dbReference type="ChEBI" id="CHEBI:15378"/>
        <dbReference type="ChEBI" id="CHEBI:57330"/>
        <dbReference type="ChEBI" id="CHEBI:57375"/>
        <dbReference type="ChEBI" id="CHEBI:57783"/>
        <dbReference type="ChEBI" id="CHEBI:58349"/>
    </reaction>
    <physiologicalReaction direction="left-to-right" evidence="15">
        <dbReference type="Rhea" id="RHEA:44965"/>
    </physiologicalReaction>
</comment>
<reference evidence="22" key="1">
    <citation type="submission" date="2025-08" db="UniProtKB">
        <authorList>
            <consortium name="RefSeq"/>
        </authorList>
    </citation>
    <scope>IDENTIFICATION</scope>
</reference>
<keyword evidence="7" id="KW-0560">Oxidoreductase</keyword>
<evidence type="ECO:0000256" key="5">
    <source>
        <dbReference type="ARBA" id="ARBA00022832"/>
    </source>
</evidence>
<evidence type="ECO:0000256" key="16">
    <source>
        <dbReference type="ARBA" id="ARBA00048686"/>
    </source>
</evidence>
<comment type="catalytic activity">
    <reaction evidence="20">
        <text>(2E)-octenoyl-CoA + NADPH + H(+) = octanoyl-CoA + NADP(+)</text>
        <dbReference type="Rhea" id="RHEA:44952"/>
        <dbReference type="ChEBI" id="CHEBI:15378"/>
        <dbReference type="ChEBI" id="CHEBI:57386"/>
        <dbReference type="ChEBI" id="CHEBI:57783"/>
        <dbReference type="ChEBI" id="CHEBI:58349"/>
        <dbReference type="ChEBI" id="CHEBI:62242"/>
    </reaction>
    <physiologicalReaction direction="left-to-right" evidence="20">
        <dbReference type="Rhea" id="RHEA:44953"/>
    </physiologicalReaction>
</comment>
<dbReference type="PRINTS" id="PR00081">
    <property type="entry name" value="GDHRDH"/>
</dbReference>
<dbReference type="EC" id="1.3.1.38" evidence="13"/>
<dbReference type="CDD" id="cd05369">
    <property type="entry name" value="TER_DECR_SDR_a"/>
    <property type="match status" value="1"/>
</dbReference>
<organism evidence="21 22">
    <name type="scientific">Echinops telfairi</name>
    <name type="common">Lesser hedgehog tenrec</name>
    <dbReference type="NCBI Taxonomy" id="9371"/>
    <lineage>
        <taxon>Eukaryota</taxon>
        <taxon>Metazoa</taxon>
        <taxon>Chordata</taxon>
        <taxon>Craniata</taxon>
        <taxon>Vertebrata</taxon>
        <taxon>Euteleostomi</taxon>
        <taxon>Mammalia</taxon>
        <taxon>Eutheria</taxon>
        <taxon>Afrotheria</taxon>
        <taxon>Tenrecidae</taxon>
        <taxon>Tenrecinae</taxon>
        <taxon>Echinops</taxon>
    </lineage>
</organism>
<evidence type="ECO:0000256" key="11">
    <source>
        <dbReference type="ARBA" id="ARBA00037124"/>
    </source>
</evidence>
<evidence type="ECO:0000256" key="7">
    <source>
        <dbReference type="ARBA" id="ARBA00023002"/>
    </source>
</evidence>
<keyword evidence="5" id="KW-0276">Fatty acid metabolism</keyword>
<dbReference type="PANTHER" id="PTHR24317">
    <property type="entry name" value="PEROXISOMAL TRANS-2-ENOYL-COA REDUCTASE"/>
    <property type="match status" value="1"/>
</dbReference>
<dbReference type="Proteomes" id="UP000694863">
    <property type="component" value="Unplaced"/>
</dbReference>
<dbReference type="Pfam" id="PF13561">
    <property type="entry name" value="adh_short_C2"/>
    <property type="match status" value="1"/>
</dbReference>
<comment type="function">
    <text evidence="11">Participates in chain elongation of fatty acids. Catalyzes the reduction of trans-2-enoyl-CoAs of varying chain lengths from 6:1 to 16:1, having maximum activity with 10:1 CoA. Has no 2,4-dienoyl-CoA reductase activity.</text>
</comment>
<comment type="catalytic activity">
    <reaction evidence="16">
        <text>(2E)-tetradecenoyl-CoA + NADPH + H(+) = tetradecanoyl-CoA + NADP(+)</text>
        <dbReference type="Rhea" id="RHEA:44968"/>
        <dbReference type="ChEBI" id="CHEBI:15378"/>
        <dbReference type="ChEBI" id="CHEBI:57385"/>
        <dbReference type="ChEBI" id="CHEBI:57783"/>
        <dbReference type="ChEBI" id="CHEBI:58349"/>
        <dbReference type="ChEBI" id="CHEBI:61405"/>
    </reaction>
    <physiologicalReaction direction="left-to-right" evidence="16">
        <dbReference type="Rhea" id="RHEA:44969"/>
    </physiologicalReaction>
</comment>
<dbReference type="PANTHER" id="PTHR24317:SF7">
    <property type="entry name" value="PEROXISOMAL TRANS-2-ENOYL-COA REDUCTASE"/>
    <property type="match status" value="1"/>
</dbReference>
<comment type="catalytic activity">
    <reaction evidence="18">
        <text>a (2E)-enoyl-CoA + NADPH + H(+) = a 2,3-saturated acyl-CoA + NADP(+)</text>
        <dbReference type="Rhea" id="RHEA:33763"/>
        <dbReference type="ChEBI" id="CHEBI:15378"/>
        <dbReference type="ChEBI" id="CHEBI:57783"/>
        <dbReference type="ChEBI" id="CHEBI:58349"/>
        <dbReference type="ChEBI" id="CHEBI:58856"/>
        <dbReference type="ChEBI" id="CHEBI:65111"/>
        <dbReference type="EC" id="1.3.1.38"/>
    </reaction>
    <physiologicalReaction direction="left-to-right" evidence="18">
        <dbReference type="Rhea" id="RHEA:33764"/>
    </physiologicalReaction>
</comment>
<evidence type="ECO:0000256" key="8">
    <source>
        <dbReference type="ARBA" id="ARBA00023098"/>
    </source>
</evidence>
<evidence type="ECO:0000256" key="15">
    <source>
        <dbReference type="ARBA" id="ARBA00047570"/>
    </source>
</evidence>
<evidence type="ECO:0000256" key="10">
    <source>
        <dbReference type="ARBA" id="ARBA00023160"/>
    </source>
</evidence>
<keyword evidence="3" id="KW-0444">Lipid biosynthesis</keyword>
<dbReference type="RefSeq" id="XP_004701649.1">
    <property type="nucleotide sequence ID" value="XM_004701592.4"/>
</dbReference>
<dbReference type="PRINTS" id="PR00080">
    <property type="entry name" value="SDRFAMILY"/>
</dbReference>
<proteinExistence type="predicted"/>
<keyword evidence="6" id="KW-0521">NADP</keyword>
<evidence type="ECO:0000256" key="14">
    <source>
        <dbReference type="ARBA" id="ARBA00041063"/>
    </source>
</evidence>
<evidence type="ECO:0000256" key="1">
    <source>
        <dbReference type="ARBA" id="ARBA00004275"/>
    </source>
</evidence>
<keyword evidence="9" id="KW-0576">Peroxisome</keyword>
<dbReference type="SUPFAM" id="SSF51735">
    <property type="entry name" value="NAD(P)-binding Rossmann-fold domains"/>
    <property type="match status" value="1"/>
</dbReference>
<evidence type="ECO:0000313" key="22">
    <source>
        <dbReference type="RefSeq" id="XP_004701649.1"/>
    </source>
</evidence>
<evidence type="ECO:0000256" key="17">
    <source>
        <dbReference type="ARBA" id="ARBA00049108"/>
    </source>
</evidence>
<comment type="catalytic activity">
    <reaction evidence="17">
        <text>(2E)-hexenoyl-CoA + NADPH + H(+) = hexanoyl-CoA + NADP(+)</text>
        <dbReference type="Rhea" id="RHEA:44956"/>
        <dbReference type="ChEBI" id="CHEBI:15378"/>
        <dbReference type="ChEBI" id="CHEBI:57783"/>
        <dbReference type="ChEBI" id="CHEBI:58349"/>
        <dbReference type="ChEBI" id="CHEBI:62077"/>
        <dbReference type="ChEBI" id="CHEBI:62620"/>
    </reaction>
    <physiologicalReaction direction="left-to-right" evidence="17">
        <dbReference type="Rhea" id="RHEA:44957"/>
    </physiologicalReaction>
</comment>
<evidence type="ECO:0000256" key="20">
    <source>
        <dbReference type="ARBA" id="ARBA00049559"/>
    </source>
</evidence>
<evidence type="ECO:0000256" key="13">
    <source>
        <dbReference type="ARBA" id="ARBA00038849"/>
    </source>
</evidence>
<evidence type="ECO:0000313" key="21">
    <source>
        <dbReference type="Proteomes" id="UP000694863"/>
    </source>
</evidence>
<keyword evidence="10" id="KW-0275">Fatty acid biosynthesis</keyword>
<evidence type="ECO:0000256" key="6">
    <source>
        <dbReference type="ARBA" id="ARBA00022857"/>
    </source>
</evidence>
<evidence type="ECO:0000256" key="12">
    <source>
        <dbReference type="ARBA" id="ARBA00038622"/>
    </source>
</evidence>
<keyword evidence="4" id="KW-0597">Phosphoprotein</keyword>
<evidence type="ECO:0000256" key="18">
    <source>
        <dbReference type="ARBA" id="ARBA00049251"/>
    </source>
</evidence>
<keyword evidence="8" id="KW-0443">Lipid metabolism</keyword>
<evidence type="ECO:0000256" key="2">
    <source>
        <dbReference type="ARBA" id="ARBA00005194"/>
    </source>
</evidence>
<accession>A0ABM0IJW2</accession>
<name>A0ABM0IJW2_ECHTE</name>
<evidence type="ECO:0000256" key="3">
    <source>
        <dbReference type="ARBA" id="ARBA00022516"/>
    </source>
</evidence>
<protein>
    <recommendedName>
        <fullName evidence="14">Peroxisomal trans-2-enoyl-CoA reductase</fullName>
        <ecNumber evidence="13">1.3.1.38</ecNumber>
    </recommendedName>
</protein>
<dbReference type="GeneID" id="101655643"/>
<evidence type="ECO:0000256" key="9">
    <source>
        <dbReference type="ARBA" id="ARBA00023140"/>
    </source>
</evidence>
<dbReference type="Gene3D" id="3.40.50.720">
    <property type="entry name" value="NAD(P)-binding Rossmann-like Domain"/>
    <property type="match status" value="1"/>
</dbReference>
<dbReference type="InterPro" id="IPR036291">
    <property type="entry name" value="NAD(P)-bd_dom_sf"/>
</dbReference>
<evidence type="ECO:0000256" key="4">
    <source>
        <dbReference type="ARBA" id="ARBA00022553"/>
    </source>
</evidence>
<dbReference type="InterPro" id="IPR002347">
    <property type="entry name" value="SDR_fam"/>
</dbReference>
<keyword evidence="21" id="KW-1185">Reference proteome</keyword>
<comment type="pathway">
    <text evidence="2">Lipid metabolism; fatty acid biosynthesis.</text>
</comment>
<comment type="subcellular location">
    <subcellularLocation>
        <location evidence="1">Peroxisome</location>
    </subcellularLocation>
</comment>
<dbReference type="InterPro" id="IPR052388">
    <property type="entry name" value="Peroxisomal_t2-enoyl-CoA_red"/>
</dbReference>